<gene>
    <name evidence="1" type="ORF">SAMN02745729_101145</name>
</gene>
<dbReference type="STRING" id="1122198.SAMN02745729_101145"/>
<accession>A0A1H3XGN6</accession>
<evidence type="ECO:0000313" key="1">
    <source>
        <dbReference type="EMBL" id="SDZ98516.1"/>
    </source>
</evidence>
<keyword evidence="2" id="KW-1185">Reference proteome</keyword>
<sequence length="117" mass="13027">MKFTAVVGIVPEDMEQQCVDRARELGAGGITIIQGRGISNETRKTFFGFAYDGNQSVLLMVLERQLSLEILKAFDAILHADDACNSKGLVFSLPLEHLRGMDMAQIQKFEQHLKDSL</sequence>
<dbReference type="Gene3D" id="3.30.70.120">
    <property type="match status" value="1"/>
</dbReference>
<dbReference type="InterPro" id="IPR015867">
    <property type="entry name" value="N-reg_PII/ATP_PRibTrfase_C"/>
</dbReference>
<protein>
    <recommendedName>
        <fullName evidence="3">Nitrogen regulatory protein P-II family</fullName>
    </recommendedName>
</protein>
<dbReference type="AlphaFoldDB" id="A0A1H3XGN6"/>
<dbReference type="Proteomes" id="UP000242469">
    <property type="component" value="Unassembled WGS sequence"/>
</dbReference>
<organism evidence="1 2">
    <name type="scientific">Marinobacterium iners DSM 11526</name>
    <dbReference type="NCBI Taxonomy" id="1122198"/>
    <lineage>
        <taxon>Bacteria</taxon>
        <taxon>Pseudomonadati</taxon>
        <taxon>Pseudomonadota</taxon>
        <taxon>Gammaproteobacteria</taxon>
        <taxon>Oceanospirillales</taxon>
        <taxon>Oceanospirillaceae</taxon>
        <taxon>Marinobacterium</taxon>
    </lineage>
</organism>
<name>A0A1H3XGN6_9GAMM</name>
<dbReference type="OrthoDB" id="4943957at2"/>
<proteinExistence type="predicted"/>
<dbReference type="RefSeq" id="WP_091821519.1">
    <property type="nucleotide sequence ID" value="NZ_FNRJ01000001.1"/>
</dbReference>
<evidence type="ECO:0000313" key="2">
    <source>
        <dbReference type="Proteomes" id="UP000242469"/>
    </source>
</evidence>
<evidence type="ECO:0008006" key="3">
    <source>
        <dbReference type="Google" id="ProtNLM"/>
    </source>
</evidence>
<reference evidence="2" key="1">
    <citation type="submission" date="2016-10" db="EMBL/GenBank/DDBJ databases">
        <authorList>
            <person name="Varghese N."/>
            <person name="Submissions S."/>
        </authorList>
    </citation>
    <scope>NUCLEOTIDE SEQUENCE [LARGE SCALE GENOMIC DNA]</scope>
    <source>
        <strain evidence="2">DSM 11526</strain>
    </source>
</reference>
<dbReference type="InterPro" id="IPR011322">
    <property type="entry name" value="N-reg_PII-like_a/b"/>
</dbReference>
<dbReference type="EMBL" id="FNRJ01000001">
    <property type="protein sequence ID" value="SDZ98516.1"/>
    <property type="molecule type" value="Genomic_DNA"/>
</dbReference>
<dbReference type="SUPFAM" id="SSF54913">
    <property type="entry name" value="GlnB-like"/>
    <property type="match status" value="1"/>
</dbReference>